<keyword evidence="1" id="KW-1133">Transmembrane helix</keyword>
<evidence type="ECO:0000313" key="2">
    <source>
        <dbReference type="EMBL" id="MCM2393906.1"/>
    </source>
</evidence>
<sequence>MFNSIMNVFNNGVTWWSAPGMRARPSRPTAPESADMMSWACTRPAAWTLAAVYVGLMMVFGLVSDITGDADRNSWVLYVSLPGSVLLYVFVAMPLTAAFGHFDKVIAEPFGSLIWSTLDAVVNVLLVWGAVSFCRVGRAEWRR</sequence>
<name>A0ABT0V093_9ACTN</name>
<keyword evidence="1" id="KW-0472">Membrane</keyword>
<evidence type="ECO:0008006" key="4">
    <source>
        <dbReference type="Google" id="ProtNLM"/>
    </source>
</evidence>
<evidence type="ECO:0000313" key="3">
    <source>
        <dbReference type="Proteomes" id="UP001431429"/>
    </source>
</evidence>
<gene>
    <name evidence="2" type="ORF">NBG84_37515</name>
</gene>
<evidence type="ECO:0000256" key="1">
    <source>
        <dbReference type="SAM" id="Phobius"/>
    </source>
</evidence>
<dbReference type="EMBL" id="JAMQAW010000095">
    <property type="protein sequence ID" value="MCM2393906.1"/>
    <property type="molecule type" value="Genomic_DNA"/>
</dbReference>
<accession>A0ABT0V093</accession>
<feature type="transmembrane region" description="Helical" evidence="1">
    <location>
        <begin position="75"/>
        <end position="93"/>
    </location>
</feature>
<dbReference type="Proteomes" id="UP001431429">
    <property type="component" value="Unassembled WGS sequence"/>
</dbReference>
<protein>
    <recommendedName>
        <fullName evidence="4">Integral membrane protein</fullName>
    </recommendedName>
</protein>
<organism evidence="2 3">
    <name type="scientific">Streptomyces albipurpureus</name>
    <dbReference type="NCBI Taxonomy" id="2897419"/>
    <lineage>
        <taxon>Bacteria</taxon>
        <taxon>Bacillati</taxon>
        <taxon>Actinomycetota</taxon>
        <taxon>Actinomycetes</taxon>
        <taxon>Kitasatosporales</taxon>
        <taxon>Streptomycetaceae</taxon>
        <taxon>Streptomyces</taxon>
    </lineage>
</organism>
<dbReference type="RefSeq" id="WP_250924197.1">
    <property type="nucleotide sequence ID" value="NZ_JAMQAW010000095.1"/>
</dbReference>
<keyword evidence="1" id="KW-0812">Transmembrane</keyword>
<comment type="caution">
    <text evidence="2">The sequence shown here is derived from an EMBL/GenBank/DDBJ whole genome shotgun (WGS) entry which is preliminary data.</text>
</comment>
<keyword evidence="3" id="KW-1185">Reference proteome</keyword>
<reference evidence="2" key="1">
    <citation type="submission" date="2022-06" db="EMBL/GenBank/DDBJ databases">
        <title>Genome public.</title>
        <authorList>
            <person name="Sun Q."/>
        </authorList>
    </citation>
    <scope>NUCLEOTIDE SEQUENCE</scope>
    <source>
        <strain evidence="2">CWNU-1</strain>
    </source>
</reference>
<feature type="transmembrane region" description="Helical" evidence="1">
    <location>
        <begin position="113"/>
        <end position="134"/>
    </location>
</feature>
<proteinExistence type="predicted"/>
<feature type="transmembrane region" description="Helical" evidence="1">
    <location>
        <begin position="45"/>
        <end position="63"/>
    </location>
</feature>